<evidence type="ECO:0000313" key="2">
    <source>
        <dbReference type="EMBL" id="PXA04623.1"/>
    </source>
</evidence>
<evidence type="ECO:0000259" key="1">
    <source>
        <dbReference type="Pfam" id="PF01863"/>
    </source>
</evidence>
<dbReference type="Pfam" id="PF01863">
    <property type="entry name" value="YgjP-like"/>
    <property type="match status" value="1"/>
</dbReference>
<dbReference type="Gene3D" id="3.30.2010.10">
    <property type="entry name" value="Metalloproteases ('zincins'), catalytic domain"/>
    <property type="match status" value="1"/>
</dbReference>
<feature type="domain" description="YgjP-like metallopeptidase" evidence="1">
    <location>
        <begin position="22"/>
        <end position="231"/>
    </location>
</feature>
<dbReference type="PANTHER" id="PTHR30399">
    <property type="entry name" value="UNCHARACTERIZED PROTEIN YGJP"/>
    <property type="match status" value="1"/>
</dbReference>
<dbReference type="InterPro" id="IPR002725">
    <property type="entry name" value="YgjP-like_metallopeptidase"/>
</dbReference>
<sequence>MNSLRYGNRVVSFEVDRRERTTLEISVYPDSSVEVIAPLSATDEAIEKRVRRRLKWITKQQRGFENYYPKPSPREYVSGESWLYQGRQYRLKVIETNSPPKVALRRPLLVVELPDRKNAAAVKKALEAWYRERAQDRLWARYEVCAKAMKAYRITAPEMKIQKMAKRWGSYSPIGKILLNPELVKAPTECIDYVILHELCHVKHRGHDKDFYRLLQRVAPDWLRLKSKLEHLNI</sequence>
<dbReference type="EMBL" id="QHJQ01000003">
    <property type="protein sequence ID" value="PXA04623.1"/>
    <property type="molecule type" value="Genomic_DNA"/>
</dbReference>
<dbReference type="OrthoDB" id="9811177at2"/>
<name>A0A317ZK62_9BACT</name>
<dbReference type="AlphaFoldDB" id="A0A317ZK62"/>
<organism evidence="2 3">
    <name type="scientific">Coraliomargarita sinensis</name>
    <dbReference type="NCBI Taxonomy" id="2174842"/>
    <lineage>
        <taxon>Bacteria</taxon>
        <taxon>Pseudomonadati</taxon>
        <taxon>Verrucomicrobiota</taxon>
        <taxon>Opitutia</taxon>
        <taxon>Puniceicoccales</taxon>
        <taxon>Coraliomargaritaceae</taxon>
        <taxon>Coraliomargarita</taxon>
    </lineage>
</organism>
<gene>
    <name evidence="2" type="ORF">DDZ13_05470</name>
</gene>
<dbReference type="CDD" id="cd07344">
    <property type="entry name" value="M48_yhfN_like"/>
    <property type="match status" value="1"/>
</dbReference>
<accession>A0A317ZK62</accession>
<dbReference type="Proteomes" id="UP000247099">
    <property type="component" value="Unassembled WGS sequence"/>
</dbReference>
<dbReference type="InterPro" id="IPR053136">
    <property type="entry name" value="UTP_pyrophosphatase-like"/>
</dbReference>
<dbReference type="PANTHER" id="PTHR30399:SF1">
    <property type="entry name" value="UTP PYROPHOSPHATASE"/>
    <property type="match status" value="1"/>
</dbReference>
<dbReference type="RefSeq" id="WP_110130428.1">
    <property type="nucleotide sequence ID" value="NZ_QHJQ01000003.1"/>
</dbReference>
<keyword evidence="3" id="KW-1185">Reference proteome</keyword>
<dbReference type="InParanoid" id="A0A317ZK62"/>
<protein>
    <submittedName>
        <fullName evidence="2">M48 family peptidase</fullName>
    </submittedName>
</protein>
<comment type="caution">
    <text evidence="2">The sequence shown here is derived from an EMBL/GenBank/DDBJ whole genome shotgun (WGS) entry which is preliminary data.</text>
</comment>
<reference evidence="2 3" key="1">
    <citation type="submission" date="2018-05" db="EMBL/GenBank/DDBJ databases">
        <title>Coraliomargarita sinensis sp. nov., isolated from a marine solar saltern.</title>
        <authorList>
            <person name="Zhou L.Y."/>
        </authorList>
    </citation>
    <scope>NUCLEOTIDE SEQUENCE [LARGE SCALE GENOMIC DNA]</scope>
    <source>
        <strain evidence="2 3">WN38</strain>
    </source>
</reference>
<evidence type="ECO:0000313" key="3">
    <source>
        <dbReference type="Proteomes" id="UP000247099"/>
    </source>
</evidence>
<proteinExistence type="predicted"/>